<sequence>MIKRIFLVASLAILAVVVWWPLRPVEIVAVHDHNTLLVKNFPLLKSRQIAWWEANKEMIKEKYGIPVLDEGGFYTVYFQGFGEGYRADSGTDEDSDLLCFEDMPGPANCIEKDPLFSVSHSPNVDISYD</sequence>
<dbReference type="PATRIC" id="fig|1656095.3.peg.3708"/>
<dbReference type="AlphaFoldDB" id="A0A0J8VQ23"/>
<organism evidence="1 2">
    <name type="scientific">Franconibacter pulveris</name>
    <dbReference type="NCBI Taxonomy" id="435910"/>
    <lineage>
        <taxon>Bacteria</taxon>
        <taxon>Pseudomonadati</taxon>
        <taxon>Pseudomonadota</taxon>
        <taxon>Gammaproteobacteria</taxon>
        <taxon>Enterobacterales</taxon>
        <taxon>Enterobacteriaceae</taxon>
        <taxon>Franconibacter</taxon>
    </lineage>
</organism>
<dbReference type="EMBL" id="LFEJ01000012">
    <property type="protein sequence ID" value="KMV35276.1"/>
    <property type="molecule type" value="Genomic_DNA"/>
</dbReference>
<dbReference type="InterPro" id="IPR010351">
    <property type="entry name" value="DUF943"/>
</dbReference>
<evidence type="ECO:0000313" key="1">
    <source>
        <dbReference type="EMBL" id="KMV35276.1"/>
    </source>
</evidence>
<proteinExistence type="predicted"/>
<dbReference type="Pfam" id="PF06092">
    <property type="entry name" value="DUF943"/>
    <property type="match status" value="1"/>
</dbReference>
<comment type="caution">
    <text evidence="1">The sequence shown here is derived from an EMBL/GenBank/DDBJ whole genome shotgun (WGS) entry which is preliminary data.</text>
</comment>
<name>A0A0J8VQ23_9ENTR</name>
<evidence type="ECO:0000313" key="2">
    <source>
        <dbReference type="Proteomes" id="UP000037315"/>
    </source>
</evidence>
<accession>A0A0J8VQ23</accession>
<dbReference type="OrthoDB" id="5873202at2"/>
<dbReference type="Proteomes" id="UP000037315">
    <property type="component" value="Unassembled WGS sequence"/>
</dbReference>
<gene>
    <name evidence="1" type="ORF">ACH50_08570</name>
</gene>
<keyword evidence="2" id="KW-1185">Reference proteome</keyword>
<dbReference type="RefSeq" id="WP_048887771.1">
    <property type="nucleotide sequence ID" value="NZ_LFEJ01000012.1"/>
</dbReference>
<reference evidence="1 2" key="1">
    <citation type="submission" date="2015-06" db="EMBL/GenBank/DDBJ databases">
        <title>Genome sequencing of Cronobacter sp. strain DJ34 isolated from petroleum contaminated sludge of Duliajan Oil Fields, Assam, India.</title>
        <authorList>
            <person name="Pal S."/>
            <person name="Banerjee T.D."/>
            <person name="Roy A."/>
            <person name="Sar P."/>
            <person name="Kazy S.K."/>
        </authorList>
    </citation>
    <scope>NUCLEOTIDE SEQUENCE [LARGE SCALE GENOMIC DNA]</scope>
    <source>
        <strain evidence="1 2">DJ34</strain>
    </source>
</reference>
<protein>
    <submittedName>
        <fullName evidence="1">Uncharacterized protein</fullName>
    </submittedName>
</protein>